<dbReference type="HAMAP" id="MF_00929">
    <property type="entry name" value="Cellobiose_2_epim"/>
    <property type="match status" value="1"/>
</dbReference>
<dbReference type="KEGG" id="obg:Verru16b_02092"/>
<comment type="catalytic activity">
    <reaction evidence="1 4">
        <text>D-cellobiose = beta-D-glucosyl-(1-&gt;4)-D-mannopyranose</text>
        <dbReference type="Rhea" id="RHEA:23384"/>
        <dbReference type="ChEBI" id="CHEBI:17057"/>
        <dbReference type="ChEBI" id="CHEBI:47931"/>
        <dbReference type="EC" id="5.1.3.11"/>
    </reaction>
</comment>
<evidence type="ECO:0000256" key="2">
    <source>
        <dbReference type="ARBA" id="ARBA00008558"/>
    </source>
</evidence>
<evidence type="ECO:0000256" key="1">
    <source>
        <dbReference type="ARBA" id="ARBA00001470"/>
    </source>
</evidence>
<dbReference type="PANTHER" id="PTHR15108">
    <property type="entry name" value="N-ACYLGLUCOSAMINE-2-EPIMERASE"/>
    <property type="match status" value="1"/>
</dbReference>
<comment type="similarity">
    <text evidence="4">Belongs to the cellobiose 2-epimerase family.</text>
</comment>
<dbReference type="InterPro" id="IPR008928">
    <property type="entry name" value="6-hairpin_glycosidase_sf"/>
</dbReference>
<keyword evidence="5" id="KW-0732">Signal</keyword>
<feature type="signal peptide" evidence="5">
    <location>
        <begin position="1"/>
        <end position="21"/>
    </location>
</feature>
<accession>A0A1D8AVV9</accession>
<comment type="function">
    <text evidence="4">Catalyzes the reversible epimerization of cellobiose to 4-O-beta-D-glucopyranosyl-D-mannose (Glc-Man).</text>
</comment>
<dbReference type="EC" id="5.1.3.11" evidence="4"/>
<dbReference type="InterPro" id="IPR010819">
    <property type="entry name" value="AGE/CE"/>
</dbReference>
<protein>
    <recommendedName>
        <fullName evidence="4">Cellobiose 2-epimerase</fullName>
        <shortName evidence="4">CE</shortName>
        <ecNumber evidence="4">5.1.3.11</ecNumber>
    </recommendedName>
</protein>
<name>A0A1D8AVV9_9BACT</name>
<dbReference type="AlphaFoldDB" id="A0A1D8AVV9"/>
<keyword evidence="7" id="KW-1185">Reference proteome</keyword>
<keyword evidence="3 4" id="KW-0413">Isomerase</keyword>
<evidence type="ECO:0000256" key="3">
    <source>
        <dbReference type="ARBA" id="ARBA00023235"/>
    </source>
</evidence>
<dbReference type="STRING" id="1838286.Verru16b_02092"/>
<dbReference type="EMBL" id="CP016094">
    <property type="protein sequence ID" value="AOS45023.1"/>
    <property type="molecule type" value="Genomic_DNA"/>
</dbReference>
<reference evidence="6 7" key="1">
    <citation type="submission" date="2016-06" db="EMBL/GenBank/DDBJ databases">
        <title>Three novel species with peptidoglycan cell walls form the new genus Lacunisphaera gen. nov. in the family Opitutaceae of the verrucomicrobial subdivision 4.</title>
        <authorList>
            <person name="Rast P."/>
            <person name="Gloeckner I."/>
            <person name="Jogler M."/>
            <person name="Boedeker C."/>
            <person name="Jeske O."/>
            <person name="Wiegand S."/>
            <person name="Reinhardt R."/>
            <person name="Schumann P."/>
            <person name="Rohde M."/>
            <person name="Spring S."/>
            <person name="Gloeckner F.O."/>
            <person name="Jogler C."/>
        </authorList>
    </citation>
    <scope>NUCLEOTIDE SEQUENCE [LARGE SCALE GENOMIC DNA]</scope>
    <source>
        <strain evidence="6 7">IG16b</strain>
    </source>
</reference>
<dbReference type="OrthoDB" id="5141876at2"/>
<dbReference type="Gene3D" id="1.50.10.10">
    <property type="match status" value="1"/>
</dbReference>
<evidence type="ECO:0000256" key="4">
    <source>
        <dbReference type="HAMAP-Rule" id="MF_00929"/>
    </source>
</evidence>
<evidence type="ECO:0000256" key="5">
    <source>
        <dbReference type="SAM" id="SignalP"/>
    </source>
</evidence>
<comment type="similarity">
    <text evidence="2">Belongs to the N-acylglucosamine 2-epimerase family.</text>
</comment>
<dbReference type="Proteomes" id="UP000095228">
    <property type="component" value="Chromosome"/>
</dbReference>
<dbReference type="SUPFAM" id="SSF48208">
    <property type="entry name" value="Six-hairpin glycosidases"/>
    <property type="match status" value="1"/>
</dbReference>
<organism evidence="6 7">
    <name type="scientific">Lacunisphaera limnophila</name>
    <dbReference type="NCBI Taxonomy" id="1838286"/>
    <lineage>
        <taxon>Bacteria</taxon>
        <taxon>Pseudomonadati</taxon>
        <taxon>Verrucomicrobiota</taxon>
        <taxon>Opitutia</taxon>
        <taxon>Opitutales</taxon>
        <taxon>Opitutaceae</taxon>
        <taxon>Lacunisphaera</taxon>
    </lineage>
</organism>
<sequence>MKTWPRLLLTLALWPAVSVHATPPTAVPASELRALAEDAERELRANILPFWLKHAPHPSGEGFNAFVSVNLEVDNDQPRGALLTCRLLWTFSAAHQQHPDPAYLALAQRAWRDLTTHFLDREHGGVFWSVGPDGRPLETHKQVYVQVFAIYGLTEYYRATGETAALDQAIALYRLIEQHTRDPVHGGYFDALDRQWVRQRTNLLGPAEKSQNSHIHILEGFTNLLRVWPDAGLRARHRELIELVLTRIIDPRTSHLVLFMRDDWTPVGDEISYGHDIELSWLLVEAAEVAGDPALLDRARRAAVAMAEATLARGLDTDGGVYNEGDPHGPTNTNKEWWEQAEAAVGFLNAYQISGDARFYAQARRSWTFIQERMVDREHGDWHNTLRRDGTPILEITTRLGQRIPSAKLSVWKCPYHNSRACLQLIERLEALAR</sequence>
<dbReference type="GO" id="GO:0005975">
    <property type="term" value="P:carbohydrate metabolic process"/>
    <property type="evidence" value="ECO:0007669"/>
    <property type="project" value="InterPro"/>
</dbReference>
<gene>
    <name evidence="6" type="primary">ce_2</name>
    <name evidence="6" type="ORF">Verru16b_02092</name>
</gene>
<dbReference type="Pfam" id="PF07221">
    <property type="entry name" value="GlcNAc_2-epim"/>
    <property type="match status" value="1"/>
</dbReference>
<dbReference type="InterPro" id="IPR028584">
    <property type="entry name" value="Cellobiose_2_epim"/>
</dbReference>
<feature type="chain" id="PRO_5009105261" description="Cellobiose 2-epimerase" evidence="5">
    <location>
        <begin position="22"/>
        <end position="434"/>
    </location>
</feature>
<dbReference type="RefSeq" id="WP_083270269.1">
    <property type="nucleotide sequence ID" value="NZ_CP016094.1"/>
</dbReference>
<proteinExistence type="inferred from homology"/>
<dbReference type="InterPro" id="IPR012341">
    <property type="entry name" value="6hp_glycosidase-like_sf"/>
</dbReference>
<dbReference type="GO" id="GO:0047736">
    <property type="term" value="F:cellobiose epimerase activity"/>
    <property type="evidence" value="ECO:0007669"/>
    <property type="project" value="UniProtKB-UniRule"/>
</dbReference>
<evidence type="ECO:0000313" key="7">
    <source>
        <dbReference type="Proteomes" id="UP000095228"/>
    </source>
</evidence>
<evidence type="ECO:0000313" key="6">
    <source>
        <dbReference type="EMBL" id="AOS45023.1"/>
    </source>
</evidence>